<feature type="region of interest" description="Disordered" evidence="1">
    <location>
        <begin position="189"/>
        <end position="208"/>
    </location>
</feature>
<organism evidence="2 3">
    <name type="scientific">Cronartium quercuum f. sp. fusiforme G11</name>
    <dbReference type="NCBI Taxonomy" id="708437"/>
    <lineage>
        <taxon>Eukaryota</taxon>
        <taxon>Fungi</taxon>
        <taxon>Dikarya</taxon>
        <taxon>Basidiomycota</taxon>
        <taxon>Pucciniomycotina</taxon>
        <taxon>Pucciniomycetes</taxon>
        <taxon>Pucciniales</taxon>
        <taxon>Coleosporiaceae</taxon>
        <taxon>Cronartium</taxon>
    </lineage>
</organism>
<feature type="region of interest" description="Disordered" evidence="1">
    <location>
        <begin position="262"/>
        <end position="281"/>
    </location>
</feature>
<evidence type="ECO:0000313" key="3">
    <source>
        <dbReference type="Proteomes" id="UP000886653"/>
    </source>
</evidence>
<proteinExistence type="predicted"/>
<name>A0A9P6N736_9BASI</name>
<evidence type="ECO:0000256" key="1">
    <source>
        <dbReference type="SAM" id="MobiDB-lite"/>
    </source>
</evidence>
<dbReference type="GO" id="GO:0016480">
    <property type="term" value="P:negative regulation of transcription by RNA polymerase III"/>
    <property type="evidence" value="ECO:0007669"/>
    <property type="project" value="InterPro"/>
</dbReference>
<feature type="region of interest" description="Disordered" evidence="1">
    <location>
        <begin position="429"/>
        <end position="451"/>
    </location>
</feature>
<dbReference type="EMBL" id="MU167404">
    <property type="protein sequence ID" value="KAG0141071.1"/>
    <property type="molecule type" value="Genomic_DNA"/>
</dbReference>
<dbReference type="GO" id="GO:0000994">
    <property type="term" value="F:RNA polymerase III core binding"/>
    <property type="evidence" value="ECO:0007669"/>
    <property type="project" value="TreeGrafter"/>
</dbReference>
<evidence type="ECO:0008006" key="4">
    <source>
        <dbReference type="Google" id="ProtNLM"/>
    </source>
</evidence>
<comment type="caution">
    <text evidence="2">The sequence shown here is derived from an EMBL/GenBank/DDBJ whole genome shotgun (WGS) entry which is preliminary data.</text>
</comment>
<dbReference type="Gene3D" id="3.40.1000.50">
    <property type="entry name" value="Repressor of RNA polymerase III transcription Maf1"/>
    <property type="match status" value="2"/>
</dbReference>
<feature type="compositionally biased region" description="Polar residues" evidence="1">
    <location>
        <begin position="429"/>
        <end position="438"/>
    </location>
</feature>
<dbReference type="PANTHER" id="PTHR22504:SF0">
    <property type="entry name" value="REPRESSOR OF RNA POLYMERASE III TRANSCRIPTION MAF1 HOMOLOG"/>
    <property type="match status" value="1"/>
</dbReference>
<evidence type="ECO:0000313" key="2">
    <source>
        <dbReference type="EMBL" id="KAG0141071.1"/>
    </source>
</evidence>
<feature type="compositionally biased region" description="Polar residues" evidence="1">
    <location>
        <begin position="287"/>
        <end position="296"/>
    </location>
</feature>
<dbReference type="InterPro" id="IPR038564">
    <property type="entry name" value="Maf1_sf"/>
</dbReference>
<dbReference type="OrthoDB" id="277029at2759"/>
<dbReference type="InterPro" id="IPR015257">
    <property type="entry name" value="Maf1"/>
</dbReference>
<dbReference type="Proteomes" id="UP000886653">
    <property type="component" value="Unassembled WGS sequence"/>
</dbReference>
<dbReference type="PANTHER" id="PTHR22504">
    <property type="entry name" value="REPRESSOR OF RNA POLYMERASE III TRANSCRIPTION MAF1"/>
    <property type="match status" value="1"/>
</dbReference>
<feature type="region of interest" description="Disordered" evidence="1">
    <location>
        <begin position="287"/>
        <end position="311"/>
    </location>
</feature>
<feature type="compositionally biased region" description="Basic residues" evidence="1">
    <location>
        <begin position="439"/>
        <end position="451"/>
    </location>
</feature>
<keyword evidence="3" id="KW-1185">Reference proteome</keyword>
<reference evidence="2" key="1">
    <citation type="submission" date="2013-11" db="EMBL/GenBank/DDBJ databases">
        <title>Genome sequence of the fusiform rust pathogen reveals effectors for host alternation and coevolution with pine.</title>
        <authorList>
            <consortium name="DOE Joint Genome Institute"/>
            <person name="Smith K."/>
            <person name="Pendleton A."/>
            <person name="Kubisiak T."/>
            <person name="Anderson C."/>
            <person name="Salamov A."/>
            <person name="Aerts A."/>
            <person name="Riley R."/>
            <person name="Clum A."/>
            <person name="Lindquist E."/>
            <person name="Ence D."/>
            <person name="Campbell M."/>
            <person name="Kronenberg Z."/>
            <person name="Feau N."/>
            <person name="Dhillon B."/>
            <person name="Hamelin R."/>
            <person name="Burleigh J."/>
            <person name="Smith J."/>
            <person name="Yandell M."/>
            <person name="Nelson C."/>
            <person name="Grigoriev I."/>
            <person name="Davis J."/>
        </authorList>
    </citation>
    <scope>NUCLEOTIDE SEQUENCE</scope>
    <source>
        <strain evidence="2">G11</strain>
    </source>
</reference>
<dbReference type="AlphaFoldDB" id="A0A9P6N736"/>
<gene>
    <name evidence="2" type="ORF">CROQUDRAFT_52293</name>
</gene>
<dbReference type="GO" id="GO:0005634">
    <property type="term" value="C:nucleus"/>
    <property type="evidence" value="ECO:0007669"/>
    <property type="project" value="TreeGrafter"/>
</dbReference>
<dbReference type="Pfam" id="PF09174">
    <property type="entry name" value="Maf1"/>
    <property type="match status" value="2"/>
</dbReference>
<protein>
    <recommendedName>
        <fullName evidence="4">Repressor of RNA polymerase III transcription MAF1</fullName>
    </recommendedName>
</protein>
<sequence length="451" mass="51106">MKFLEIPELGLLASSLSSSSQSVRVTTRIEAYSCKSVASERKMIKSLDQEFTTDLENSSISISPPQLQHPNSAFGRLDNKECRKTFWLLIATLNLAYPDHNFSHVKVEDFHRDESAKSVLIKMSESLELNNHHNLFTSSLGSLSISPDNEEIHQNSSNDLWSGVHPSLKLILNPVIDLSQCEIYSYYPDPDSDPHAVDSDEFDDTESVSSSIYGINKSDFKNDENTMFSMDEIDEPDSNNIKHSTLTEHHQEVGLRTFVNPDHSILNPQSSQAPRCKSTDKTCQIKNSTTGRSSFENVGARPNPSLSRSTLDNDLDLEEESAGGLLWSSHYFFYNKKMKRILFISIWGRKILNHHSGSFNESFSTFSEKNQSGFNHHISEGISNNDVQQTNWNNDDQQNDIDHHQDHKRRLSIFRNSIDKSITSGSVNDLPINQSNIRPTKKTRRTGHQIC</sequence>
<accession>A0A9P6N736</accession>